<dbReference type="Gene3D" id="3.90.1170.30">
    <property type="entry name" value="Pyrimidine nucleoside phosphorylase-like, C-terminal domain"/>
    <property type="match status" value="1"/>
</dbReference>
<dbReference type="PANTHER" id="PTHR10515">
    <property type="entry name" value="THYMIDINE PHOSPHORYLASE"/>
    <property type="match status" value="1"/>
</dbReference>
<dbReference type="PANTHER" id="PTHR10515:SF0">
    <property type="entry name" value="THYMIDINE PHOSPHORYLASE"/>
    <property type="match status" value="1"/>
</dbReference>
<dbReference type="Pfam" id="PF00591">
    <property type="entry name" value="Glycos_transf_3"/>
    <property type="match status" value="1"/>
</dbReference>
<accession>A0A858U6C2</accession>
<dbReference type="InterPro" id="IPR013102">
    <property type="entry name" value="PYNP_C"/>
</dbReference>
<dbReference type="NCBIfam" id="NF004490">
    <property type="entry name" value="PRK05820.1"/>
    <property type="match status" value="1"/>
</dbReference>
<dbReference type="SUPFAM" id="SSF47648">
    <property type="entry name" value="Nucleoside phosphorylase/phosphoribosyltransferase N-terminal domain"/>
    <property type="match status" value="1"/>
</dbReference>
<dbReference type="EMBL" id="CP051481">
    <property type="protein sequence ID" value="QJG67007.1"/>
    <property type="molecule type" value="Genomic_DNA"/>
</dbReference>
<dbReference type="PROSITE" id="PS00647">
    <property type="entry name" value="THYMID_PHOSPHORYLASE"/>
    <property type="match status" value="1"/>
</dbReference>
<dbReference type="Pfam" id="PF07831">
    <property type="entry name" value="PYNP_C"/>
    <property type="match status" value="1"/>
</dbReference>
<dbReference type="InterPro" id="IPR017872">
    <property type="entry name" value="Pyrmidine_PPase_CS"/>
</dbReference>
<dbReference type="SUPFAM" id="SSF54680">
    <property type="entry name" value="Pyrimidine nucleoside phosphorylase C-terminal domain"/>
    <property type="match status" value="1"/>
</dbReference>
<dbReference type="Proteomes" id="UP000501060">
    <property type="component" value="Chromosome"/>
</dbReference>
<evidence type="ECO:0000256" key="3">
    <source>
        <dbReference type="ARBA" id="ARBA00022676"/>
    </source>
</evidence>
<reference evidence="8 9" key="1">
    <citation type="submission" date="2020-04" db="EMBL/GenBank/DDBJ databases">
        <title>Novel Mycoplasma species detected in Phocoena phocoena (harbor porpoise) from the USA.</title>
        <authorList>
            <person name="Volokhov D.V."/>
        </authorList>
    </citation>
    <scope>NUCLEOTIDE SEQUENCE [LARGE SCALE GENOMIC DNA]</scope>
    <source>
        <strain evidence="8 9">Phocoena C-264-GEN</strain>
    </source>
</reference>
<evidence type="ECO:0000256" key="6">
    <source>
        <dbReference type="ARBA" id="ARBA00056338"/>
    </source>
</evidence>
<keyword evidence="9" id="KW-1185">Reference proteome</keyword>
<organism evidence="8 9">
    <name type="scientific">Mycoplasma phocoenae</name>
    <dbReference type="NCBI Taxonomy" id="754517"/>
    <lineage>
        <taxon>Bacteria</taxon>
        <taxon>Bacillati</taxon>
        <taxon>Mycoplasmatota</taxon>
        <taxon>Mollicutes</taxon>
        <taxon>Mycoplasmataceae</taxon>
        <taxon>Mycoplasma</taxon>
    </lineage>
</organism>
<comment type="similarity">
    <text evidence="1">Belongs to the thymidine/pyrimidine-nucleoside phosphorylase family.</text>
</comment>
<dbReference type="GO" id="GO:0004645">
    <property type="term" value="F:1,4-alpha-oligoglucan phosphorylase activity"/>
    <property type="evidence" value="ECO:0007669"/>
    <property type="project" value="InterPro"/>
</dbReference>
<comment type="function">
    <text evidence="6">The enzymes which catalyze the reversible phosphorolysis of pyrimidine nucleosides are involved in the degradation of these compounds and in their utilization as carbon and energy sources, or in the rescue of pyrimidine bases for nucleotide synthesis.</text>
</comment>
<dbReference type="KEGG" id="mphe:HGG69_01570"/>
<dbReference type="AlphaFoldDB" id="A0A858U6C2"/>
<sequence length="431" mass="47068">MRMTDLIELKANKGELSKEQIQFIVSNFTNKNIPDYQMAAFLMAVRLNGMNSKETAYLTESMMNSGKVLDWSFLNTTIVDKHSTGGVGDKVSIVLGPLLAAVGLTMAKMSGRGLAQTGGTIDKLETIKGFNVVLSEEKFKDVVKKHKIAIVGQDKELVPADKLIYALRDVTGTVQSIPLIASSIMSKKLATGSNVILLDVKCGSGAFMKTVEEATALGKEMIEIGKNLGRKVIVEITNMQQPLGRAIGNKNEVLEAIQTLKGEGPKEFTKLIYSSGSELIKGSNLASTIEEANELIDQAISSGAAFKKFCEWVTAQGGDIEDTLKSDWWKPAYSIEIQSDKTGYLEITSALEFGLCAMKLGAGRATKEDLIDNEAGIYLNKITNEFVNKGDILFTLYSSKEIDKNIIKDLKNAYQINQETIENPVVLKKIN</sequence>
<dbReference type="InterPro" id="IPR018090">
    <property type="entry name" value="Pyrmidine_PPas_bac/euk"/>
</dbReference>
<dbReference type="InterPro" id="IPR035902">
    <property type="entry name" value="Nuc_phospho_transferase"/>
</dbReference>
<feature type="domain" description="Pyrimidine nucleoside phosphorylase C-terminal" evidence="7">
    <location>
        <begin position="344"/>
        <end position="417"/>
    </location>
</feature>
<dbReference type="SUPFAM" id="SSF52418">
    <property type="entry name" value="Nucleoside phosphorylase/phosphoribosyltransferase catalytic domain"/>
    <property type="match status" value="1"/>
</dbReference>
<gene>
    <name evidence="8" type="ORF">HGG69_01570</name>
</gene>
<dbReference type="FunFam" id="3.40.1030.10:FF:000003">
    <property type="entry name" value="Pyrimidine-nucleoside phosphorylase"/>
    <property type="match status" value="1"/>
</dbReference>
<dbReference type="Gene3D" id="3.40.1030.10">
    <property type="entry name" value="Nucleoside phosphorylase/phosphoribosyltransferase catalytic domain"/>
    <property type="match status" value="1"/>
</dbReference>
<comment type="catalytic activity">
    <reaction evidence="5">
        <text>thymidine + phosphate = 2-deoxy-alpha-D-ribose 1-phosphate + thymine</text>
        <dbReference type="Rhea" id="RHEA:16037"/>
        <dbReference type="ChEBI" id="CHEBI:17748"/>
        <dbReference type="ChEBI" id="CHEBI:17821"/>
        <dbReference type="ChEBI" id="CHEBI:43474"/>
        <dbReference type="ChEBI" id="CHEBI:57259"/>
        <dbReference type="EC" id="2.4.2.4"/>
    </reaction>
</comment>
<keyword evidence="3 8" id="KW-0328">Glycosyltransferase</keyword>
<dbReference type="GO" id="GO:0006206">
    <property type="term" value="P:pyrimidine nucleobase metabolic process"/>
    <property type="evidence" value="ECO:0007669"/>
    <property type="project" value="InterPro"/>
</dbReference>
<dbReference type="InterPro" id="IPR036320">
    <property type="entry name" value="Glycosyl_Trfase_fam3_N_dom_sf"/>
</dbReference>
<dbReference type="GO" id="GO:0009032">
    <property type="term" value="F:thymidine phosphorylase activity"/>
    <property type="evidence" value="ECO:0007669"/>
    <property type="project" value="UniProtKB-EC"/>
</dbReference>
<dbReference type="InterPro" id="IPR017459">
    <property type="entry name" value="Glycosyl_Trfase_fam3_N_dom"/>
</dbReference>
<dbReference type="InterPro" id="IPR036566">
    <property type="entry name" value="PYNP-like_C_sf"/>
</dbReference>
<evidence type="ECO:0000256" key="1">
    <source>
        <dbReference type="ARBA" id="ARBA00006915"/>
    </source>
</evidence>
<evidence type="ECO:0000256" key="4">
    <source>
        <dbReference type="ARBA" id="ARBA00022679"/>
    </source>
</evidence>
<evidence type="ECO:0000313" key="8">
    <source>
        <dbReference type="EMBL" id="QJG67007.1"/>
    </source>
</evidence>
<dbReference type="InterPro" id="IPR000053">
    <property type="entry name" value="Thymidine/pyrmidine_PPase"/>
</dbReference>
<dbReference type="EC" id="2.4.2.4" evidence="8"/>
<dbReference type="RefSeq" id="WP_169605058.1">
    <property type="nucleotide sequence ID" value="NZ_CP051481.1"/>
</dbReference>
<comment type="subunit">
    <text evidence="2">Homodimer.</text>
</comment>
<dbReference type="GO" id="GO:0005829">
    <property type="term" value="C:cytosol"/>
    <property type="evidence" value="ECO:0007669"/>
    <property type="project" value="TreeGrafter"/>
</dbReference>
<dbReference type="Pfam" id="PF02885">
    <property type="entry name" value="Glycos_trans_3N"/>
    <property type="match status" value="1"/>
</dbReference>
<evidence type="ECO:0000256" key="5">
    <source>
        <dbReference type="ARBA" id="ARBA00048550"/>
    </source>
</evidence>
<dbReference type="Gene3D" id="1.20.970.10">
    <property type="entry name" value="Transferase, Pyrimidine Nucleoside Phosphorylase, Chain C"/>
    <property type="match status" value="1"/>
</dbReference>
<dbReference type="GO" id="GO:0006213">
    <property type="term" value="P:pyrimidine nucleoside metabolic process"/>
    <property type="evidence" value="ECO:0007669"/>
    <property type="project" value="InterPro"/>
</dbReference>
<proteinExistence type="inferred from homology"/>
<dbReference type="InterPro" id="IPR000312">
    <property type="entry name" value="Glycosyl_Trfase_fam3"/>
</dbReference>
<dbReference type="SMART" id="SM00941">
    <property type="entry name" value="PYNP_C"/>
    <property type="match status" value="1"/>
</dbReference>
<evidence type="ECO:0000256" key="2">
    <source>
        <dbReference type="ARBA" id="ARBA00011738"/>
    </source>
</evidence>
<evidence type="ECO:0000259" key="7">
    <source>
        <dbReference type="SMART" id="SM00941"/>
    </source>
</evidence>
<keyword evidence="4 8" id="KW-0808">Transferase</keyword>
<protein>
    <submittedName>
        <fullName evidence="8">Thymidine phosphorylase</fullName>
        <ecNumber evidence="8">2.4.2.4</ecNumber>
    </submittedName>
</protein>
<dbReference type="PIRSF" id="PIRSF000478">
    <property type="entry name" value="TP_PyNP"/>
    <property type="match status" value="1"/>
</dbReference>
<name>A0A858U6C2_9MOLU</name>
<evidence type="ECO:0000313" key="9">
    <source>
        <dbReference type="Proteomes" id="UP000501060"/>
    </source>
</evidence>
<dbReference type="NCBIfam" id="TIGR02644">
    <property type="entry name" value="Y_phosphoryl"/>
    <property type="match status" value="1"/>
</dbReference>